<keyword evidence="1" id="KW-1133">Transmembrane helix</keyword>
<sequence length="116" mass="11721">MQLGTDGRSTLPAVVAGLLAVVVVVYGVGGWYRGWYPPAFVAGCAMVGVGLLAAQRTMWVHTGPTEAGAVTNAAMFLLAGATKLGGVLVGVAPLETAAEALFALAVVFFLARADDA</sequence>
<evidence type="ECO:0000256" key="1">
    <source>
        <dbReference type="SAM" id="Phobius"/>
    </source>
</evidence>
<proteinExistence type="predicted"/>
<keyword evidence="1" id="KW-0472">Membrane</keyword>
<evidence type="ECO:0000313" key="3">
    <source>
        <dbReference type="Proteomes" id="UP000017840"/>
    </source>
</evidence>
<accession>V4IYW6</accession>
<name>V4IYW6_9EURY</name>
<dbReference type="EMBL" id="ASGZ01000029">
    <property type="protein sequence ID" value="ESP88302.1"/>
    <property type="molecule type" value="Genomic_DNA"/>
</dbReference>
<feature type="transmembrane region" description="Helical" evidence="1">
    <location>
        <begin position="35"/>
        <end position="54"/>
    </location>
</feature>
<dbReference type="RefSeq" id="WP_023394439.1">
    <property type="nucleotide sequence ID" value="NZ_ASGZ01000029.1"/>
</dbReference>
<dbReference type="OrthoDB" id="386424at2157"/>
<reference evidence="2 3" key="1">
    <citation type="journal article" date="2013" name="Genome Announc.">
        <title>Draft Genome Sequence of 'Candidatus Halobonum tyrrellensis' Strain G22, Isolated from the Hypersaline Waters of Lake Tyrrell, Australia.</title>
        <authorList>
            <person name="Ugalde J.A."/>
            <person name="Narasingarao P."/>
            <person name="Kuo S."/>
            <person name="Podell S."/>
            <person name="Allen E.E."/>
        </authorList>
    </citation>
    <scope>NUCLEOTIDE SEQUENCE [LARGE SCALE GENOMIC DNA]</scope>
    <source>
        <strain evidence="2 3">G22</strain>
    </source>
</reference>
<keyword evidence="1" id="KW-0812">Transmembrane</keyword>
<feature type="transmembrane region" description="Helical" evidence="1">
    <location>
        <begin position="91"/>
        <end position="111"/>
    </location>
</feature>
<gene>
    <name evidence="2" type="ORF">K933_09272</name>
</gene>
<keyword evidence="3" id="KW-1185">Reference proteome</keyword>
<evidence type="ECO:0000313" key="2">
    <source>
        <dbReference type="EMBL" id="ESP88302.1"/>
    </source>
</evidence>
<comment type="caution">
    <text evidence="2">The sequence shown here is derived from an EMBL/GenBank/DDBJ whole genome shotgun (WGS) entry which is preliminary data.</text>
</comment>
<feature type="transmembrane region" description="Helical" evidence="1">
    <location>
        <begin position="12"/>
        <end position="29"/>
    </location>
</feature>
<protein>
    <submittedName>
        <fullName evidence="2">Uncharacterized protein</fullName>
    </submittedName>
</protein>
<dbReference type="Proteomes" id="UP000017840">
    <property type="component" value="Unassembled WGS sequence"/>
</dbReference>
<dbReference type="AlphaFoldDB" id="V4IYW6"/>
<organism evidence="2 3">
    <name type="scientific">Candidatus Halobonum tyrrellensis G22</name>
    <dbReference type="NCBI Taxonomy" id="1324957"/>
    <lineage>
        <taxon>Archaea</taxon>
        <taxon>Methanobacteriati</taxon>
        <taxon>Methanobacteriota</taxon>
        <taxon>Stenosarchaea group</taxon>
        <taxon>Halobacteria</taxon>
        <taxon>Halobacteriales</taxon>
        <taxon>Haloferacaceae</taxon>
        <taxon>Candidatus Halobonum</taxon>
    </lineage>
</organism>